<feature type="compositionally biased region" description="Polar residues" evidence="1">
    <location>
        <begin position="268"/>
        <end position="289"/>
    </location>
</feature>
<feature type="non-terminal residue" evidence="3">
    <location>
        <position position="1"/>
    </location>
</feature>
<dbReference type="OrthoDB" id="4567at2759"/>
<keyword evidence="4" id="KW-1185">Reference proteome</keyword>
<sequence>LLNTQKGDDEDVSKWPWGELPSTGSNTPAVTPMAQEPSTQSGNSSKSNLDDNPLSSDDESSMASGRPENKSFIGGMFSVFKRHSSGNGNNSATDSTPGIYLDDLNFENMDPEVAALYFPNYGKDSRDSNKREIDEDVESGKGSSLPQSPAPGSSPKESQLSVYMEDDKRRQESSSGAPKFEAISICGSSLGLFEQSQLTFDELIENPDIILNTPPESIVVKIDGKMVPWSAALPQLLSTTFFKRPIPNLIQEKLINQHSKKDEVLPISTTGSHEPVQIQRSNSVTSGNSKRAAGYSWFPWRRSNNPSSMDSDMEQQGESHALLSSGDKSPNKDGITAIEIEESNNFRHAHPVNSKITSATQNGNGKVKSKDTSSSDESEGEGGQTNMRPSRNSTQSSPAHKPIPPPISTSINIGGS</sequence>
<feature type="region of interest" description="Disordered" evidence="1">
    <location>
        <begin position="119"/>
        <end position="177"/>
    </location>
</feature>
<reference evidence="3" key="1">
    <citation type="submission" date="2021-06" db="EMBL/GenBank/DDBJ databases">
        <authorList>
            <person name="Hodson N. C."/>
            <person name="Mongue J. A."/>
            <person name="Jaron S. K."/>
        </authorList>
    </citation>
    <scope>NUCLEOTIDE SEQUENCE</scope>
</reference>
<evidence type="ECO:0000313" key="4">
    <source>
        <dbReference type="Proteomes" id="UP000708208"/>
    </source>
</evidence>
<feature type="compositionally biased region" description="Basic and acidic residues" evidence="1">
    <location>
        <begin position="123"/>
        <end position="133"/>
    </location>
</feature>
<accession>A0A8J2KA26</accession>
<evidence type="ECO:0000256" key="1">
    <source>
        <dbReference type="SAM" id="MobiDB-lite"/>
    </source>
</evidence>
<feature type="compositionally biased region" description="Polar residues" evidence="1">
    <location>
        <begin position="85"/>
        <end position="96"/>
    </location>
</feature>
<name>A0A8J2KA26_9HEXA</name>
<feature type="region of interest" description="Disordered" evidence="1">
    <location>
        <begin position="268"/>
        <end position="291"/>
    </location>
</feature>
<dbReference type="Proteomes" id="UP000708208">
    <property type="component" value="Unassembled WGS sequence"/>
</dbReference>
<feature type="compositionally biased region" description="Polar residues" evidence="1">
    <location>
        <begin position="384"/>
        <end position="398"/>
    </location>
</feature>
<feature type="compositionally biased region" description="Polar residues" evidence="1">
    <location>
        <begin position="141"/>
        <end position="161"/>
    </location>
</feature>
<feature type="region of interest" description="Disordered" evidence="1">
    <location>
        <begin position="1"/>
        <end position="100"/>
    </location>
</feature>
<feature type="region of interest" description="Disordered" evidence="1">
    <location>
        <begin position="306"/>
        <end position="416"/>
    </location>
</feature>
<protein>
    <recommendedName>
        <fullName evidence="2">Lipin middle domain-containing protein</fullName>
    </recommendedName>
</protein>
<evidence type="ECO:0000259" key="2">
    <source>
        <dbReference type="Pfam" id="PF16876"/>
    </source>
</evidence>
<feature type="compositionally biased region" description="Low complexity" evidence="1">
    <location>
        <begin position="43"/>
        <end position="55"/>
    </location>
</feature>
<gene>
    <name evidence="3" type="ORF">AFUS01_LOCUS20937</name>
</gene>
<evidence type="ECO:0000313" key="3">
    <source>
        <dbReference type="EMBL" id="CAG7732418.1"/>
    </source>
</evidence>
<dbReference type="Pfam" id="PF16876">
    <property type="entry name" value="Lipin_mid"/>
    <property type="match status" value="1"/>
</dbReference>
<dbReference type="AlphaFoldDB" id="A0A8J2KA26"/>
<feature type="compositionally biased region" description="Polar residues" evidence="1">
    <location>
        <begin position="306"/>
        <end position="318"/>
    </location>
</feature>
<feature type="compositionally biased region" description="Polar residues" evidence="1">
    <location>
        <begin position="354"/>
        <end position="364"/>
    </location>
</feature>
<dbReference type="InterPro" id="IPR031703">
    <property type="entry name" value="Lipin_mid"/>
</dbReference>
<proteinExistence type="predicted"/>
<feature type="non-terminal residue" evidence="3">
    <location>
        <position position="416"/>
    </location>
</feature>
<comment type="caution">
    <text evidence="3">The sequence shown here is derived from an EMBL/GenBank/DDBJ whole genome shotgun (WGS) entry which is preliminary data.</text>
</comment>
<feature type="domain" description="Lipin middle" evidence="2">
    <location>
        <begin position="191"/>
        <end position="270"/>
    </location>
</feature>
<organism evidence="3 4">
    <name type="scientific">Allacma fusca</name>
    <dbReference type="NCBI Taxonomy" id="39272"/>
    <lineage>
        <taxon>Eukaryota</taxon>
        <taxon>Metazoa</taxon>
        <taxon>Ecdysozoa</taxon>
        <taxon>Arthropoda</taxon>
        <taxon>Hexapoda</taxon>
        <taxon>Collembola</taxon>
        <taxon>Symphypleona</taxon>
        <taxon>Sminthuridae</taxon>
        <taxon>Allacma</taxon>
    </lineage>
</organism>
<dbReference type="EMBL" id="CAJVCH010231053">
    <property type="protein sequence ID" value="CAG7732418.1"/>
    <property type="molecule type" value="Genomic_DNA"/>
</dbReference>